<comment type="caution">
    <text evidence="2">The sequence shown here is derived from an EMBL/GenBank/DDBJ whole genome shotgun (WGS) entry which is preliminary data.</text>
</comment>
<accession>A0A8X6NG04</accession>
<feature type="transmembrane region" description="Helical" evidence="1">
    <location>
        <begin position="12"/>
        <end position="40"/>
    </location>
</feature>
<dbReference type="EMBL" id="BMAW01057835">
    <property type="protein sequence ID" value="GFT13092.1"/>
    <property type="molecule type" value="Genomic_DNA"/>
</dbReference>
<evidence type="ECO:0000313" key="3">
    <source>
        <dbReference type="Proteomes" id="UP000887013"/>
    </source>
</evidence>
<protein>
    <submittedName>
        <fullName evidence="2">Uncharacterized protein</fullName>
    </submittedName>
</protein>
<keyword evidence="1" id="KW-1133">Transmembrane helix</keyword>
<keyword evidence="3" id="KW-1185">Reference proteome</keyword>
<keyword evidence="1" id="KW-0812">Transmembrane</keyword>
<dbReference type="AlphaFoldDB" id="A0A8X6NG04"/>
<keyword evidence="1" id="KW-0472">Membrane</keyword>
<dbReference type="Proteomes" id="UP000887013">
    <property type="component" value="Unassembled WGS sequence"/>
</dbReference>
<sequence length="191" mass="22760">MIIPNLLGAWVVIVACIWLIKVVIFHDLLFVFPLTAYFYFIMKLDEYTKKYQKLLTEKALSESLTKTTEIIDKTSSFSQTATYLTSYFVSHPASDSNLFQTLHESFMRQHRKEYQHMKSISYFKPILDTIVEVKETLEEFQGTFLYPPPSRSFLKRHRRKHRCKRNRFRFKPTLDTVQEVSNEYYVTETTV</sequence>
<gene>
    <name evidence="2" type="ORF">NPIL_200731</name>
</gene>
<evidence type="ECO:0000313" key="2">
    <source>
        <dbReference type="EMBL" id="GFT13092.1"/>
    </source>
</evidence>
<name>A0A8X6NG04_NEPPI</name>
<proteinExistence type="predicted"/>
<evidence type="ECO:0000256" key="1">
    <source>
        <dbReference type="SAM" id="Phobius"/>
    </source>
</evidence>
<reference evidence="2" key="1">
    <citation type="submission" date="2020-08" db="EMBL/GenBank/DDBJ databases">
        <title>Multicomponent nature underlies the extraordinary mechanical properties of spider dragline silk.</title>
        <authorList>
            <person name="Kono N."/>
            <person name="Nakamura H."/>
            <person name="Mori M."/>
            <person name="Yoshida Y."/>
            <person name="Ohtoshi R."/>
            <person name="Malay A.D."/>
            <person name="Moran D.A.P."/>
            <person name="Tomita M."/>
            <person name="Numata K."/>
            <person name="Arakawa K."/>
        </authorList>
    </citation>
    <scope>NUCLEOTIDE SEQUENCE</scope>
</reference>
<organism evidence="2 3">
    <name type="scientific">Nephila pilipes</name>
    <name type="common">Giant wood spider</name>
    <name type="synonym">Nephila maculata</name>
    <dbReference type="NCBI Taxonomy" id="299642"/>
    <lineage>
        <taxon>Eukaryota</taxon>
        <taxon>Metazoa</taxon>
        <taxon>Ecdysozoa</taxon>
        <taxon>Arthropoda</taxon>
        <taxon>Chelicerata</taxon>
        <taxon>Arachnida</taxon>
        <taxon>Araneae</taxon>
        <taxon>Araneomorphae</taxon>
        <taxon>Entelegynae</taxon>
        <taxon>Araneoidea</taxon>
        <taxon>Nephilidae</taxon>
        <taxon>Nephila</taxon>
    </lineage>
</organism>